<comment type="function">
    <text evidence="9">DNA primase is the polymerase that synthesizes small RNA primers for the Okazaki fragments made during discontinuous DNA replication.</text>
</comment>
<dbReference type="CDD" id="cd07322">
    <property type="entry name" value="PriL_PriS_Eukaryotic"/>
    <property type="match status" value="1"/>
</dbReference>
<evidence type="ECO:0000256" key="9">
    <source>
        <dbReference type="PIRNR" id="PIRNR009449"/>
    </source>
</evidence>
<evidence type="ECO:0000256" key="8">
    <source>
        <dbReference type="ARBA" id="ARBA00023125"/>
    </source>
</evidence>
<evidence type="ECO:0000256" key="6">
    <source>
        <dbReference type="ARBA" id="ARBA00023004"/>
    </source>
</evidence>
<comment type="caution">
    <text evidence="11">The sequence shown here is derived from an EMBL/GenBank/DDBJ whole genome shotgun (WGS) entry which is preliminary data.</text>
</comment>
<keyword evidence="2 9" id="KW-0004">4Fe-4S</keyword>
<comment type="cofactor">
    <cofactor evidence="9">
        <name>[4Fe-4S] cluster</name>
        <dbReference type="ChEBI" id="CHEBI:49883"/>
    </cofactor>
    <text evidence="9">Binds 1 [4Fe-4S] cluster.</text>
</comment>
<dbReference type="PANTHER" id="PTHR10537">
    <property type="entry name" value="DNA PRIMASE LARGE SUBUNIT"/>
    <property type="match status" value="1"/>
</dbReference>
<accession>A0ABR1FBJ9</accession>
<keyword evidence="7 9" id="KW-0411">Iron-sulfur</keyword>
<keyword evidence="6 9" id="KW-0408">Iron</keyword>
<dbReference type="Pfam" id="PF26466">
    <property type="entry name" value="DNA_primase_lrg_N"/>
    <property type="match status" value="1"/>
</dbReference>
<dbReference type="Pfam" id="PF04104">
    <property type="entry name" value="DNA_primase_lrg"/>
    <property type="match status" value="1"/>
</dbReference>
<dbReference type="RefSeq" id="XP_064770265.1">
    <property type="nucleotide sequence ID" value="XM_064911363.1"/>
</dbReference>
<dbReference type="GeneID" id="90036875"/>
<sequence length="499" mass="57490">MFRAQKKRVLERTTFGHEVEREQAYPDRLNMYLVPPLAEITLDQFEEWAVDRLRVLGEIETCVFRNIKAKQMEQSVRPLMEKYLPLSPNSTSGGGNKDMQLEEERKKDHYSHFILRLAFCRSEDLRRRFVKAETLLFRIRYLSVDPSERQALLRKYDFGWTPVSDEERDDLLPNLIFASENSSAPFEKTVKSESYFKVPFERVPELIETRRVYMKAGVAYVPSSLQLSLILSEFSAKLERALEITARALPRLDEDDRLVPILNHLSKGFVAPEYVPEGGDHGDGVKAWQVDSLVEHMPLCMRTMHQALRRDQHLRYYGRQQYGLFLKGIGLSVEEALTFWRKSFAKTTDDKFTKEYRYNIRHNYGLEGNRKNYRPMGCQQILSDAAPGPNDHHGCPYRYFSEDNLVASLEGIGIQDRSVLKQVKDDVKAKQYHVACTRVFEASHRTLHGVKSLIGTGVGMESITHPNLYFDRSLQMAKEAEKIEQASDEHAAAAATIAA</sequence>
<feature type="domain" description="DNA primase large subunit C-terminal" evidence="10">
    <location>
        <begin position="295"/>
        <end position="470"/>
    </location>
</feature>
<keyword evidence="4 9" id="KW-0235">DNA replication</keyword>
<name>A0ABR1FBJ9_9ASCO</name>
<evidence type="ECO:0000256" key="4">
    <source>
        <dbReference type="ARBA" id="ARBA00022705"/>
    </source>
</evidence>
<keyword evidence="5 9" id="KW-0479">Metal-binding</keyword>
<proteinExistence type="inferred from homology"/>
<dbReference type="InterPro" id="IPR007238">
    <property type="entry name" value="DNA_primase_lsu_euk/arc"/>
</dbReference>
<evidence type="ECO:0000256" key="1">
    <source>
        <dbReference type="ARBA" id="ARBA00010564"/>
    </source>
</evidence>
<evidence type="ECO:0000256" key="3">
    <source>
        <dbReference type="ARBA" id="ARBA00022515"/>
    </source>
</evidence>
<organism evidence="11 12">
    <name type="scientific">Myxozyma melibiosi</name>
    <dbReference type="NCBI Taxonomy" id="54550"/>
    <lineage>
        <taxon>Eukaryota</taxon>
        <taxon>Fungi</taxon>
        <taxon>Dikarya</taxon>
        <taxon>Ascomycota</taxon>
        <taxon>Saccharomycotina</taxon>
        <taxon>Lipomycetes</taxon>
        <taxon>Lipomycetales</taxon>
        <taxon>Lipomycetaceae</taxon>
        <taxon>Myxozyma</taxon>
    </lineage>
</organism>
<dbReference type="InterPro" id="IPR016558">
    <property type="entry name" value="DNA_primase_lsu_euk"/>
</dbReference>
<evidence type="ECO:0000256" key="7">
    <source>
        <dbReference type="ARBA" id="ARBA00023014"/>
    </source>
</evidence>
<keyword evidence="12" id="KW-1185">Reference proteome</keyword>
<dbReference type="PANTHER" id="PTHR10537:SF3">
    <property type="entry name" value="DNA PRIMASE LARGE SUBUNIT"/>
    <property type="match status" value="1"/>
</dbReference>
<evidence type="ECO:0000313" key="12">
    <source>
        <dbReference type="Proteomes" id="UP001498771"/>
    </source>
</evidence>
<reference evidence="11 12" key="1">
    <citation type="submission" date="2024-03" db="EMBL/GenBank/DDBJ databases">
        <title>Genome-scale model development and genomic sequencing of the oleaginous clade Lipomyces.</title>
        <authorList>
            <consortium name="Lawrence Berkeley National Laboratory"/>
            <person name="Czajka J.J."/>
            <person name="Han Y."/>
            <person name="Kim J."/>
            <person name="Mondo S.J."/>
            <person name="Hofstad B.A."/>
            <person name="Robles A."/>
            <person name="Haridas S."/>
            <person name="Riley R."/>
            <person name="LaButti K."/>
            <person name="Pangilinan J."/>
            <person name="Andreopoulos W."/>
            <person name="Lipzen A."/>
            <person name="Yan J."/>
            <person name="Wang M."/>
            <person name="Ng V."/>
            <person name="Grigoriev I.V."/>
            <person name="Spatafora J.W."/>
            <person name="Magnuson J.K."/>
            <person name="Baker S.E."/>
            <person name="Pomraning K.R."/>
        </authorList>
    </citation>
    <scope>NUCLEOTIDE SEQUENCE [LARGE SCALE GENOMIC DNA]</scope>
    <source>
        <strain evidence="11 12">Phaff 52-87</strain>
    </source>
</reference>
<evidence type="ECO:0000256" key="5">
    <source>
        <dbReference type="ARBA" id="ARBA00022723"/>
    </source>
</evidence>
<keyword evidence="3 9" id="KW-0639">Primosome</keyword>
<dbReference type="Proteomes" id="UP001498771">
    <property type="component" value="Unassembled WGS sequence"/>
</dbReference>
<evidence type="ECO:0000313" key="11">
    <source>
        <dbReference type="EMBL" id="KAK7207232.1"/>
    </source>
</evidence>
<keyword evidence="8 9" id="KW-0238">DNA-binding</keyword>
<evidence type="ECO:0000256" key="2">
    <source>
        <dbReference type="ARBA" id="ARBA00022485"/>
    </source>
</evidence>
<dbReference type="EMBL" id="JBBJBU010000001">
    <property type="protein sequence ID" value="KAK7207232.1"/>
    <property type="molecule type" value="Genomic_DNA"/>
</dbReference>
<dbReference type="PIRSF" id="PIRSF009449">
    <property type="entry name" value="DNA_primase_large_subunit"/>
    <property type="match status" value="1"/>
</dbReference>
<dbReference type="InterPro" id="IPR058560">
    <property type="entry name" value="DNA_primase_C"/>
</dbReference>
<comment type="similarity">
    <text evidence="1 9">Belongs to the eukaryotic-type primase large subunit family.</text>
</comment>
<gene>
    <name evidence="11" type="ORF">BZA70DRAFT_270780</name>
</gene>
<dbReference type="Gene3D" id="1.20.930.80">
    <property type="match status" value="1"/>
</dbReference>
<protein>
    <recommendedName>
        <fullName evidence="9">DNA primase large subunit</fullName>
    </recommendedName>
</protein>
<evidence type="ECO:0000259" key="10">
    <source>
        <dbReference type="Pfam" id="PF04104"/>
    </source>
</evidence>